<feature type="region of interest" description="Disordered" evidence="1">
    <location>
        <begin position="1"/>
        <end position="85"/>
    </location>
</feature>
<evidence type="ECO:0000313" key="3">
    <source>
        <dbReference type="Proteomes" id="UP001501274"/>
    </source>
</evidence>
<sequence>MRNPAKDALGATLSSSNPEAAAASTDQKRRGRLASARLRLEQSMKTTRQKEGEGKDLLNTTVSMSNRQPLPSESDDQGTPPRIHSCKNVSMRYLPLPSLPLASLECRS</sequence>
<keyword evidence="3" id="KW-1185">Reference proteome</keyword>
<proteinExistence type="predicted"/>
<dbReference type="EMBL" id="JBAMZN010000027">
    <property type="protein sequence ID" value="KAL0523319.1"/>
    <property type="molecule type" value="Genomic_DNA"/>
</dbReference>
<gene>
    <name evidence="2" type="ORF">Q4I28_004449</name>
</gene>
<accession>A0AAW3BKL0</accession>
<organism evidence="2 3">
    <name type="scientific">Leishmania naiffi</name>
    <dbReference type="NCBI Taxonomy" id="5678"/>
    <lineage>
        <taxon>Eukaryota</taxon>
        <taxon>Discoba</taxon>
        <taxon>Euglenozoa</taxon>
        <taxon>Kinetoplastea</taxon>
        <taxon>Metakinetoplastina</taxon>
        <taxon>Trypanosomatida</taxon>
        <taxon>Trypanosomatidae</taxon>
        <taxon>Leishmaniinae</taxon>
        <taxon>Leishmania</taxon>
        <taxon>Leishmania naiffi species complex</taxon>
    </lineage>
</organism>
<name>A0AAW3BKL0_9TRYP</name>
<comment type="caution">
    <text evidence="2">The sequence shown here is derived from an EMBL/GenBank/DDBJ whole genome shotgun (WGS) entry which is preliminary data.</text>
</comment>
<evidence type="ECO:0000313" key="2">
    <source>
        <dbReference type="EMBL" id="KAL0523319.1"/>
    </source>
</evidence>
<dbReference type="AlphaFoldDB" id="A0AAW3BKL0"/>
<evidence type="ECO:0000256" key="1">
    <source>
        <dbReference type="SAM" id="MobiDB-lite"/>
    </source>
</evidence>
<reference evidence="2 3" key="1">
    <citation type="submission" date="2024-02" db="EMBL/GenBank/DDBJ databases">
        <title>FIRST GENOME SEQUENCES OF Leishmania (Viannia) shawi, Leishmania (Viannia) lindenbergi AND Leishmania (Viannia) utingensis.</title>
        <authorList>
            <person name="Resadore F."/>
            <person name="Custodio M.G.F."/>
            <person name="Boite M.C."/>
            <person name="Cupolillo E."/>
            <person name="Ferreira G.E.M."/>
        </authorList>
    </citation>
    <scope>NUCLEOTIDE SEQUENCE [LARGE SCALE GENOMIC DNA]</scope>
    <source>
        <strain evidence="2 3">MDAS/BR/1979/M5533</strain>
    </source>
</reference>
<feature type="compositionally biased region" description="Basic and acidic residues" evidence="1">
    <location>
        <begin position="38"/>
        <end position="56"/>
    </location>
</feature>
<protein>
    <submittedName>
        <fullName evidence="2">Uncharacterized protein</fullName>
    </submittedName>
</protein>
<feature type="compositionally biased region" description="Polar residues" evidence="1">
    <location>
        <begin position="58"/>
        <end position="71"/>
    </location>
</feature>
<dbReference type="Proteomes" id="UP001501274">
    <property type="component" value="Unassembled WGS sequence"/>
</dbReference>